<protein>
    <submittedName>
        <fullName evidence="6">ATPase subunit of ABC transporter with duplicated ATPase domains</fullName>
    </submittedName>
</protein>
<organism evidence="6 7">
    <name type="scientific">Anaerosolibacter carboniphilus</name>
    <dbReference type="NCBI Taxonomy" id="1417629"/>
    <lineage>
        <taxon>Bacteria</taxon>
        <taxon>Bacillati</taxon>
        <taxon>Bacillota</taxon>
        <taxon>Clostridia</taxon>
        <taxon>Peptostreptococcales</taxon>
        <taxon>Thermotaleaceae</taxon>
        <taxon>Anaerosolibacter</taxon>
    </lineage>
</organism>
<dbReference type="NCBIfam" id="NF000355">
    <property type="entry name" value="ribo_prot_ABC_F"/>
    <property type="match status" value="1"/>
</dbReference>
<dbReference type="PROSITE" id="PS50893">
    <property type="entry name" value="ABC_TRANSPORTER_2"/>
    <property type="match status" value="2"/>
</dbReference>
<dbReference type="GO" id="GO:0003676">
    <property type="term" value="F:nucleic acid binding"/>
    <property type="evidence" value="ECO:0007669"/>
    <property type="project" value="UniProtKB-ARBA"/>
</dbReference>
<dbReference type="InterPro" id="IPR003439">
    <property type="entry name" value="ABC_transporter-like_ATP-bd"/>
</dbReference>
<dbReference type="FunFam" id="3.40.50.300:FF:000309">
    <property type="entry name" value="ABC transporter ATP-binding protein"/>
    <property type="match status" value="1"/>
</dbReference>
<keyword evidence="4" id="KW-0175">Coiled coil</keyword>
<keyword evidence="2" id="KW-0547">Nucleotide-binding</keyword>
<feature type="coiled-coil region" evidence="4">
    <location>
        <begin position="565"/>
        <end position="623"/>
    </location>
</feature>
<dbReference type="InterPro" id="IPR003593">
    <property type="entry name" value="AAA+_ATPase"/>
</dbReference>
<dbReference type="EMBL" id="JACHEN010000026">
    <property type="protein sequence ID" value="MBB6217643.1"/>
    <property type="molecule type" value="Genomic_DNA"/>
</dbReference>
<keyword evidence="7" id="KW-1185">Reference proteome</keyword>
<dbReference type="InterPro" id="IPR032781">
    <property type="entry name" value="ABC_tran_Xtn"/>
</dbReference>
<evidence type="ECO:0000256" key="1">
    <source>
        <dbReference type="ARBA" id="ARBA00022737"/>
    </source>
</evidence>
<sequence length="629" mass="71944">MIEIALKELEKYYGAHRVLHSISFEVLSHEKVGLVGANGTGKTTIFKIISGLENYDGGMLAVRKGASIGYLHQIPDGQEHITVNDVLYEAFGTVMDIKKSMELLEEQMSALQCLSLEHAVKKYGELQLAFESKGGYTIEESFSKICTGLKITEDFRSRRFSTLSGGEKTTVQLGKILLLNPDILLLDEPTNHLDLDSIEWLENFIANYKGSVLIISHDRYFLDAAVNKIIEIEDGEATAYAGNYSYYVAEKDRMLMEQFDAFKDQQKKIKAMEEAIARFRDWGNRSGNPKMFIKIANMEKRIARMDKVDRPIMERRKIQLQFQSIKSSSKDVVRIQGLKKSYGSQPLLEDINLHIRSGERVALLGKNGTGKSTLIKGILSQYIPDAGEIKVGSNVQIGYLEQDIIFPKPQQTALEAFRENLAISEGEARRILAKFLFCGEDVFRKVENLSGGQKSRLKLCQLMMQDLHFLILDEPTNHLDIDSREMLEEALDDFTGTILFISHDRYFINKLADRIVELQGGRLVDYLGNYDYYREKRMFQVKAAPIVHKTPKPFKEIPVKSVDDQRQKEHRISNIEQEIEALQKLIQEKDEYIKALSSDYEKLQTAFAEKETFQNNLDVLMEEWLLLQE</sequence>
<dbReference type="GO" id="GO:0016887">
    <property type="term" value="F:ATP hydrolysis activity"/>
    <property type="evidence" value="ECO:0007669"/>
    <property type="project" value="InterPro"/>
</dbReference>
<gene>
    <name evidence="6" type="ORF">HNQ80_003766</name>
</gene>
<dbReference type="AlphaFoldDB" id="A0A841KW92"/>
<dbReference type="InterPro" id="IPR027417">
    <property type="entry name" value="P-loop_NTPase"/>
</dbReference>
<feature type="domain" description="ABC transporter" evidence="5">
    <location>
        <begin position="4"/>
        <end position="259"/>
    </location>
</feature>
<accession>A0A841KW92</accession>
<dbReference type="SUPFAM" id="SSF52540">
    <property type="entry name" value="P-loop containing nucleoside triphosphate hydrolases"/>
    <property type="match status" value="2"/>
</dbReference>
<dbReference type="Pfam" id="PF00005">
    <property type="entry name" value="ABC_tran"/>
    <property type="match status" value="2"/>
</dbReference>
<evidence type="ECO:0000256" key="2">
    <source>
        <dbReference type="ARBA" id="ARBA00022741"/>
    </source>
</evidence>
<dbReference type="Pfam" id="PF12848">
    <property type="entry name" value="ABC_tran_Xtn"/>
    <property type="match status" value="1"/>
</dbReference>
<comment type="caution">
    <text evidence="6">The sequence shown here is derived from an EMBL/GenBank/DDBJ whole genome shotgun (WGS) entry which is preliminary data.</text>
</comment>
<evidence type="ECO:0000259" key="5">
    <source>
        <dbReference type="PROSITE" id="PS50893"/>
    </source>
</evidence>
<dbReference type="InterPro" id="IPR051309">
    <property type="entry name" value="ABCF_ATPase"/>
</dbReference>
<dbReference type="Gene3D" id="3.40.50.300">
    <property type="entry name" value="P-loop containing nucleotide triphosphate hydrolases"/>
    <property type="match status" value="2"/>
</dbReference>
<dbReference type="Proteomes" id="UP000579281">
    <property type="component" value="Unassembled WGS sequence"/>
</dbReference>
<name>A0A841KW92_9FIRM</name>
<dbReference type="CDD" id="cd03221">
    <property type="entry name" value="ABCF_EF-3"/>
    <property type="match status" value="2"/>
</dbReference>
<dbReference type="RefSeq" id="WP_184312138.1">
    <property type="nucleotide sequence ID" value="NZ_JACHEN010000026.1"/>
</dbReference>
<evidence type="ECO:0000313" key="6">
    <source>
        <dbReference type="EMBL" id="MBB6217643.1"/>
    </source>
</evidence>
<dbReference type="PROSITE" id="PS00211">
    <property type="entry name" value="ABC_TRANSPORTER_1"/>
    <property type="match status" value="1"/>
</dbReference>
<keyword evidence="3" id="KW-0067">ATP-binding</keyword>
<reference evidence="6 7" key="1">
    <citation type="submission" date="2020-08" db="EMBL/GenBank/DDBJ databases">
        <title>Genomic Encyclopedia of Type Strains, Phase IV (KMG-IV): sequencing the most valuable type-strain genomes for metagenomic binning, comparative biology and taxonomic classification.</title>
        <authorList>
            <person name="Goeker M."/>
        </authorList>
    </citation>
    <scope>NUCLEOTIDE SEQUENCE [LARGE SCALE GENOMIC DNA]</scope>
    <source>
        <strain evidence="6 7">DSM 103526</strain>
    </source>
</reference>
<dbReference type="FunFam" id="3.40.50.300:FF:000011">
    <property type="entry name" value="Putative ABC transporter ATP-binding component"/>
    <property type="match status" value="1"/>
</dbReference>
<feature type="domain" description="ABC transporter" evidence="5">
    <location>
        <begin position="333"/>
        <end position="545"/>
    </location>
</feature>
<evidence type="ECO:0000256" key="4">
    <source>
        <dbReference type="SAM" id="Coils"/>
    </source>
</evidence>
<evidence type="ECO:0000256" key="3">
    <source>
        <dbReference type="ARBA" id="ARBA00022840"/>
    </source>
</evidence>
<dbReference type="GO" id="GO:0005524">
    <property type="term" value="F:ATP binding"/>
    <property type="evidence" value="ECO:0007669"/>
    <property type="project" value="UniProtKB-KW"/>
</dbReference>
<proteinExistence type="predicted"/>
<keyword evidence="1" id="KW-0677">Repeat</keyword>
<dbReference type="SMART" id="SM00382">
    <property type="entry name" value="AAA"/>
    <property type="match status" value="2"/>
</dbReference>
<dbReference type="PANTHER" id="PTHR42855:SF2">
    <property type="entry name" value="DRUG RESISTANCE ABC TRANSPORTER,ATP-BINDING PROTEIN"/>
    <property type="match status" value="1"/>
</dbReference>
<dbReference type="PANTHER" id="PTHR42855">
    <property type="entry name" value="ABC TRANSPORTER ATP-BINDING SUBUNIT"/>
    <property type="match status" value="1"/>
</dbReference>
<dbReference type="InterPro" id="IPR017871">
    <property type="entry name" value="ABC_transporter-like_CS"/>
</dbReference>
<evidence type="ECO:0000313" key="7">
    <source>
        <dbReference type="Proteomes" id="UP000579281"/>
    </source>
</evidence>